<proteinExistence type="predicted"/>
<organism evidence="2 3">
    <name type="scientific">Roseomonas populi</name>
    <dbReference type="NCBI Taxonomy" id="3121582"/>
    <lineage>
        <taxon>Bacteria</taxon>
        <taxon>Pseudomonadati</taxon>
        <taxon>Pseudomonadota</taxon>
        <taxon>Alphaproteobacteria</taxon>
        <taxon>Acetobacterales</taxon>
        <taxon>Roseomonadaceae</taxon>
        <taxon>Roseomonas</taxon>
    </lineage>
</organism>
<evidence type="ECO:0008006" key="4">
    <source>
        <dbReference type="Google" id="ProtNLM"/>
    </source>
</evidence>
<evidence type="ECO:0000313" key="2">
    <source>
        <dbReference type="EMBL" id="MCR0980659.1"/>
    </source>
</evidence>
<protein>
    <recommendedName>
        <fullName evidence="4">DUF932 domain-containing protein</fullName>
    </recommendedName>
</protein>
<comment type="caution">
    <text evidence="2">The sequence shown here is derived from an EMBL/GenBank/DDBJ whole genome shotgun (WGS) entry which is preliminary data.</text>
</comment>
<keyword evidence="3" id="KW-1185">Reference proteome</keyword>
<accession>A0ABT1X118</accession>
<reference evidence="2 3" key="1">
    <citation type="submission" date="2022-06" db="EMBL/GenBank/DDBJ databases">
        <title>Roseomonas CN29.</title>
        <authorList>
            <person name="Cheng Y."/>
            <person name="He X."/>
        </authorList>
    </citation>
    <scope>NUCLEOTIDE SEQUENCE [LARGE SCALE GENOMIC DNA]</scope>
    <source>
        <strain evidence="2 3">CN29</strain>
    </source>
</reference>
<dbReference type="EMBL" id="JANJOU010000001">
    <property type="protein sequence ID" value="MCR0980659.1"/>
    <property type="molecule type" value="Genomic_DNA"/>
</dbReference>
<evidence type="ECO:0000313" key="3">
    <source>
        <dbReference type="Proteomes" id="UP001524642"/>
    </source>
</evidence>
<gene>
    <name evidence="2" type="ORF">NRP21_01190</name>
</gene>
<feature type="compositionally biased region" description="Basic and acidic residues" evidence="1">
    <location>
        <begin position="218"/>
        <end position="238"/>
    </location>
</feature>
<dbReference type="Proteomes" id="UP001524642">
    <property type="component" value="Unassembled WGS sequence"/>
</dbReference>
<dbReference type="RefSeq" id="WP_257714339.1">
    <property type="nucleotide sequence ID" value="NZ_JANJOU010000001.1"/>
</dbReference>
<feature type="region of interest" description="Disordered" evidence="1">
    <location>
        <begin position="208"/>
        <end position="238"/>
    </location>
</feature>
<name>A0ABT1X118_9PROT</name>
<evidence type="ECO:0000256" key="1">
    <source>
        <dbReference type="SAM" id="MobiDB-lite"/>
    </source>
</evidence>
<sequence length="364" mass="40212">MHVSLRWPNSSRQLFAGMISLRSPKARNPVPKKPFTVQYRQLKTADLGTGIDLKAMLVDVLRRRGWSTNAKLRILDLDQDKSFVILNKLSDPDTWDSAVFAGQIIHLQEGSDVHAVLQSLDEDTNEFVIQGLNLGDQARVLRGALYFAIVGNHVGIIEGQQVRGRTLERYLTALFQQAGELEAGQAIILNSKFMAGDGKELDESAEVTVAAEPNRGGSEPRERSSPDRESAIVEREAGHARDQGATVFDVLRLLGWSPEAISSLNAEVPDDGWIEGFFRVFIKSNRKKRPISRATINEALRNIDPADLGLRGAGTEKNGIVKLSVQRPVETIRSLIDPADAMEQIVIALRDWAVAGKIDCRFDA</sequence>